<dbReference type="AlphaFoldDB" id="A0AAD3T7R8"/>
<evidence type="ECO:0000313" key="2">
    <source>
        <dbReference type="Proteomes" id="UP001279734"/>
    </source>
</evidence>
<sequence length="282" mass="31191">MNFNELIVLLQIQRPSFQTVVNAFASWTRTRMVMSAGRLEFLLSASLQAVLHCLEVPLQSPAFSSFPLTHATERAIHRESLLLPAVSLPDTIGQARLGKKTLDLSRQLTTHTNSTLSNKIPSPQSLTLWFSCSVIEEVSGSTSLHGFRVAPPKALNESCASYVIHGEEGLGDISKNAESILKVLIPLLPNESNGCRAPISSCYWEWKPKLNVYYEKSGCENINAPPVLLLLGFGVGSFHYKKQLEDLGLDFRVWAMDFFDQGMSLPMEDPAPLPMEEDLSEG</sequence>
<gene>
    <name evidence="1" type="ORF">Nepgr_026241</name>
</gene>
<reference evidence="1" key="1">
    <citation type="submission" date="2023-05" db="EMBL/GenBank/DDBJ databases">
        <title>Nepenthes gracilis genome sequencing.</title>
        <authorList>
            <person name="Fukushima K."/>
        </authorList>
    </citation>
    <scope>NUCLEOTIDE SEQUENCE</scope>
    <source>
        <strain evidence="1">SING2019-196</strain>
    </source>
</reference>
<organism evidence="1 2">
    <name type="scientific">Nepenthes gracilis</name>
    <name type="common">Slender pitcher plant</name>
    <dbReference type="NCBI Taxonomy" id="150966"/>
    <lineage>
        <taxon>Eukaryota</taxon>
        <taxon>Viridiplantae</taxon>
        <taxon>Streptophyta</taxon>
        <taxon>Embryophyta</taxon>
        <taxon>Tracheophyta</taxon>
        <taxon>Spermatophyta</taxon>
        <taxon>Magnoliopsida</taxon>
        <taxon>eudicotyledons</taxon>
        <taxon>Gunneridae</taxon>
        <taxon>Pentapetalae</taxon>
        <taxon>Caryophyllales</taxon>
        <taxon>Nepenthaceae</taxon>
        <taxon>Nepenthes</taxon>
    </lineage>
</organism>
<proteinExistence type="predicted"/>
<accession>A0AAD3T7R8</accession>
<evidence type="ECO:0000313" key="1">
    <source>
        <dbReference type="EMBL" id="GMH24398.1"/>
    </source>
</evidence>
<dbReference type="InterPro" id="IPR029058">
    <property type="entry name" value="AB_hydrolase_fold"/>
</dbReference>
<dbReference type="GO" id="GO:0015996">
    <property type="term" value="P:chlorophyll catabolic process"/>
    <property type="evidence" value="ECO:0007669"/>
    <property type="project" value="InterPro"/>
</dbReference>
<dbReference type="GO" id="GO:0080124">
    <property type="term" value="F:pheophytinase activity"/>
    <property type="evidence" value="ECO:0007669"/>
    <property type="project" value="InterPro"/>
</dbReference>
<dbReference type="InterPro" id="IPR044211">
    <property type="entry name" value="PPH_chloroplastic"/>
</dbReference>
<protein>
    <submittedName>
        <fullName evidence="1">Uncharacterized protein</fullName>
    </submittedName>
</protein>
<dbReference type="EMBL" id="BSYO01000027">
    <property type="protein sequence ID" value="GMH24398.1"/>
    <property type="molecule type" value="Genomic_DNA"/>
</dbReference>
<dbReference type="GO" id="GO:0009507">
    <property type="term" value="C:chloroplast"/>
    <property type="evidence" value="ECO:0007669"/>
    <property type="project" value="TreeGrafter"/>
</dbReference>
<dbReference type="PANTHER" id="PTHR47280">
    <property type="entry name" value="PHEOPHYTINASE, CHLOROPLASTIC"/>
    <property type="match status" value="1"/>
</dbReference>
<dbReference type="Gene3D" id="3.40.50.1820">
    <property type="entry name" value="alpha/beta hydrolase"/>
    <property type="match status" value="1"/>
</dbReference>
<dbReference type="Proteomes" id="UP001279734">
    <property type="component" value="Unassembled WGS sequence"/>
</dbReference>
<dbReference type="PANTHER" id="PTHR47280:SF1">
    <property type="entry name" value="PHEOPHYTINASE, CHLOROPLASTIC"/>
    <property type="match status" value="1"/>
</dbReference>
<comment type="caution">
    <text evidence="1">The sequence shown here is derived from an EMBL/GenBank/DDBJ whole genome shotgun (WGS) entry which is preliminary data.</text>
</comment>
<dbReference type="SUPFAM" id="SSF53474">
    <property type="entry name" value="alpha/beta-Hydrolases"/>
    <property type="match status" value="1"/>
</dbReference>
<name>A0AAD3T7R8_NEPGR</name>
<keyword evidence="2" id="KW-1185">Reference proteome</keyword>